<keyword evidence="2" id="KW-0732">Signal</keyword>
<evidence type="ECO:0000313" key="5">
    <source>
        <dbReference type="Proteomes" id="UP000799536"/>
    </source>
</evidence>
<evidence type="ECO:0000313" key="4">
    <source>
        <dbReference type="EMBL" id="KAF2198806.1"/>
    </source>
</evidence>
<dbReference type="PANTHER" id="PTHR43662:SF7">
    <property type="entry name" value="DUF1996 DOMAIN-CONTAINING PROTEIN"/>
    <property type="match status" value="1"/>
</dbReference>
<dbReference type="EMBL" id="ML994116">
    <property type="protein sequence ID" value="KAF2198806.1"/>
    <property type="molecule type" value="Genomic_DNA"/>
</dbReference>
<keyword evidence="5" id="KW-1185">Reference proteome</keyword>
<feature type="domain" description="DUF1996" evidence="3">
    <location>
        <begin position="36"/>
        <end position="282"/>
    </location>
</feature>
<feature type="compositionally biased region" description="Basic residues" evidence="1">
    <location>
        <begin position="500"/>
        <end position="517"/>
    </location>
</feature>
<name>A0A9P4JIP8_9PLEO</name>
<protein>
    <recommendedName>
        <fullName evidence="3">DUF1996 domain-containing protein</fullName>
    </recommendedName>
</protein>
<feature type="compositionally biased region" description="Basic and acidic residues" evidence="1">
    <location>
        <begin position="518"/>
        <end position="527"/>
    </location>
</feature>
<proteinExistence type="predicted"/>
<feature type="chain" id="PRO_5040452018" description="DUF1996 domain-containing protein" evidence="2">
    <location>
        <begin position="21"/>
        <end position="527"/>
    </location>
</feature>
<dbReference type="AlphaFoldDB" id="A0A9P4JIP8"/>
<evidence type="ECO:0000259" key="3">
    <source>
        <dbReference type="Pfam" id="PF09362"/>
    </source>
</evidence>
<dbReference type="Proteomes" id="UP000799536">
    <property type="component" value="Unassembled WGS sequence"/>
</dbReference>
<dbReference type="Pfam" id="PF09362">
    <property type="entry name" value="DUF1996"/>
    <property type="match status" value="1"/>
</dbReference>
<gene>
    <name evidence="4" type="ORF">GQ43DRAFT_143125</name>
</gene>
<dbReference type="PANTHER" id="PTHR43662">
    <property type="match status" value="1"/>
</dbReference>
<feature type="region of interest" description="Disordered" evidence="1">
    <location>
        <begin position="494"/>
        <end position="527"/>
    </location>
</feature>
<reference evidence="4" key="1">
    <citation type="journal article" date="2020" name="Stud. Mycol.">
        <title>101 Dothideomycetes genomes: a test case for predicting lifestyles and emergence of pathogens.</title>
        <authorList>
            <person name="Haridas S."/>
            <person name="Albert R."/>
            <person name="Binder M."/>
            <person name="Bloem J."/>
            <person name="Labutti K."/>
            <person name="Salamov A."/>
            <person name="Andreopoulos B."/>
            <person name="Baker S."/>
            <person name="Barry K."/>
            <person name="Bills G."/>
            <person name="Bluhm B."/>
            <person name="Cannon C."/>
            <person name="Castanera R."/>
            <person name="Culley D."/>
            <person name="Daum C."/>
            <person name="Ezra D."/>
            <person name="Gonzalez J."/>
            <person name="Henrissat B."/>
            <person name="Kuo A."/>
            <person name="Liang C."/>
            <person name="Lipzen A."/>
            <person name="Lutzoni F."/>
            <person name="Magnuson J."/>
            <person name="Mondo S."/>
            <person name="Nolan M."/>
            <person name="Ohm R."/>
            <person name="Pangilinan J."/>
            <person name="Park H.-J."/>
            <person name="Ramirez L."/>
            <person name="Alfaro M."/>
            <person name="Sun H."/>
            <person name="Tritt A."/>
            <person name="Yoshinaga Y."/>
            <person name="Zwiers L.-H."/>
            <person name="Turgeon B."/>
            <person name="Goodwin S."/>
            <person name="Spatafora J."/>
            <person name="Crous P."/>
            <person name="Grigoriev I."/>
        </authorList>
    </citation>
    <scope>NUCLEOTIDE SEQUENCE</scope>
    <source>
        <strain evidence="4">ATCC 74209</strain>
    </source>
</reference>
<accession>A0A9P4JIP8</accession>
<organism evidence="4 5">
    <name type="scientific">Delitschia confertaspora ATCC 74209</name>
    <dbReference type="NCBI Taxonomy" id="1513339"/>
    <lineage>
        <taxon>Eukaryota</taxon>
        <taxon>Fungi</taxon>
        <taxon>Dikarya</taxon>
        <taxon>Ascomycota</taxon>
        <taxon>Pezizomycotina</taxon>
        <taxon>Dothideomycetes</taxon>
        <taxon>Pleosporomycetidae</taxon>
        <taxon>Pleosporales</taxon>
        <taxon>Delitschiaceae</taxon>
        <taxon>Delitschia</taxon>
    </lineage>
</organism>
<comment type="caution">
    <text evidence="4">The sequence shown here is derived from an EMBL/GenBank/DDBJ whole genome shotgun (WGS) entry which is preliminary data.</text>
</comment>
<evidence type="ECO:0000256" key="2">
    <source>
        <dbReference type="SAM" id="SignalP"/>
    </source>
</evidence>
<dbReference type="InterPro" id="IPR018535">
    <property type="entry name" value="DUF1996"/>
</dbReference>
<evidence type="ECO:0000256" key="1">
    <source>
        <dbReference type="SAM" id="MobiDB-lite"/>
    </source>
</evidence>
<feature type="signal peptide" evidence="2">
    <location>
        <begin position="1"/>
        <end position="20"/>
    </location>
</feature>
<dbReference type="OrthoDB" id="74764at2759"/>
<sequence>MKSVATFAAVLAAITGTIEAFWRMECHSRTGLARIDPIVEPGIVSSHAHTVHGGSNFGMDVTYDDLMDSDCTSCRVTQDKSAYWTPSLHFVHANGTVEVVPQVGGMLAYYLLYGENITAFPKGFRMLAGDARLRNFTAGPIFDPPKSNWAKELKTQPSLAQRALGFNCLNYAKDPEASMYRHFMPDKDYLDEHCTNGIRAEIFFPSCWNGNDTDSNNHRDHMAYPDTVNDGVCPEGFKTRVPSLFYETIWDTYAFHSMPGQFVFANGDPTGYGYHADFMTGWDVDFLQSAVHTCTNPSGNITDCPLFNIQSEDEGAKCNFKTPSILKADNCDGPADGLCGNVAVQNGPDYASVNPKPTGSKGVPQYTPPASLAFQVPTLSYKAPTTAVTDKYGGGISIARVPGAPAETNQPMEMDLTLSETLQGKQQATPTPEPAAVSSSTISTITSAVAIPVESAPAAGDHIISTSTYTSAGTVYEVAIAQVQVTVTVQEDAEATPPTARHRRHAHAHAHMHHRRDKEHGLLGRRR</sequence>